<feature type="transmembrane region" description="Helical" evidence="14">
    <location>
        <begin position="145"/>
        <end position="167"/>
    </location>
</feature>
<gene>
    <name evidence="17" type="ORF">RED65_10589</name>
</gene>
<evidence type="ECO:0000259" key="15">
    <source>
        <dbReference type="PROSITE" id="PS50111"/>
    </source>
</evidence>
<dbReference type="GO" id="GO:0007165">
    <property type="term" value="P:signal transduction"/>
    <property type="evidence" value="ECO:0007669"/>
    <property type="project" value="UniProtKB-KW"/>
</dbReference>
<keyword evidence="2" id="KW-1003">Cell membrane</keyword>
<dbReference type="InterPro" id="IPR035965">
    <property type="entry name" value="PAS-like_dom_sf"/>
</dbReference>
<dbReference type="InterPro" id="IPR000014">
    <property type="entry name" value="PAS"/>
</dbReference>
<keyword evidence="18" id="KW-1185">Reference proteome</keyword>
<dbReference type="EMBL" id="AAQH01000001">
    <property type="protein sequence ID" value="EAT13834.1"/>
    <property type="molecule type" value="Genomic_DNA"/>
</dbReference>
<evidence type="ECO:0000256" key="14">
    <source>
        <dbReference type="SAM" id="Phobius"/>
    </source>
</evidence>
<dbReference type="Pfam" id="PF00015">
    <property type="entry name" value="MCPsignal"/>
    <property type="match status" value="1"/>
</dbReference>
<evidence type="ECO:0000256" key="13">
    <source>
        <dbReference type="SAM" id="MobiDB-lite"/>
    </source>
</evidence>
<keyword evidence="4" id="KW-0145">Chemotaxis</keyword>
<dbReference type="Proteomes" id="UP000004263">
    <property type="component" value="Unassembled WGS sequence"/>
</dbReference>
<dbReference type="RefSeq" id="WP_007017255.1">
    <property type="nucleotide sequence ID" value="NZ_CH724113.1"/>
</dbReference>
<evidence type="ECO:0000313" key="18">
    <source>
        <dbReference type="Proteomes" id="UP000004263"/>
    </source>
</evidence>
<organism evidence="17 18">
    <name type="scientific">Bermanella marisrubri</name>
    <dbReference type="NCBI Taxonomy" id="207949"/>
    <lineage>
        <taxon>Bacteria</taxon>
        <taxon>Pseudomonadati</taxon>
        <taxon>Pseudomonadota</taxon>
        <taxon>Gammaproteobacteria</taxon>
        <taxon>Oceanospirillales</taxon>
        <taxon>Oceanospirillaceae</taxon>
        <taxon>Bermanella</taxon>
    </lineage>
</organism>
<evidence type="ECO:0000256" key="5">
    <source>
        <dbReference type="ARBA" id="ARBA00022519"/>
    </source>
</evidence>
<reference evidence="17 18" key="1">
    <citation type="submission" date="2006-03" db="EMBL/GenBank/DDBJ databases">
        <authorList>
            <person name="Pinhassi J."/>
            <person name="Pedros-Alio C."/>
            <person name="Ferriera S."/>
            <person name="Johnson J."/>
            <person name="Kravitz S."/>
            <person name="Halpern A."/>
            <person name="Remington K."/>
            <person name="Beeson K."/>
            <person name="Tran B."/>
            <person name="Rogers Y.-H."/>
            <person name="Friedman R."/>
            <person name="Venter J.C."/>
        </authorList>
    </citation>
    <scope>NUCLEOTIDE SEQUENCE [LARGE SCALE GENOMIC DNA]</scope>
    <source>
        <strain evidence="17 18">RED65</strain>
    </source>
</reference>
<dbReference type="PROSITE" id="PS50112">
    <property type="entry name" value="PAS"/>
    <property type="match status" value="1"/>
</dbReference>
<keyword evidence="5" id="KW-0997">Cell inner membrane</keyword>
<evidence type="ECO:0000256" key="10">
    <source>
        <dbReference type="ARBA" id="ARBA00029447"/>
    </source>
</evidence>
<feature type="coiled-coil region" evidence="12">
    <location>
        <begin position="434"/>
        <end position="461"/>
    </location>
</feature>
<dbReference type="SUPFAM" id="SSF55785">
    <property type="entry name" value="PYP-like sensor domain (PAS domain)"/>
    <property type="match status" value="1"/>
</dbReference>
<feature type="domain" description="Methyl-accepting transducer" evidence="15">
    <location>
        <begin position="244"/>
        <end position="480"/>
    </location>
</feature>
<feature type="region of interest" description="Disordered" evidence="13">
    <location>
        <begin position="294"/>
        <end position="315"/>
    </location>
</feature>
<evidence type="ECO:0000256" key="12">
    <source>
        <dbReference type="SAM" id="Coils"/>
    </source>
</evidence>
<dbReference type="GO" id="GO:0005886">
    <property type="term" value="C:plasma membrane"/>
    <property type="evidence" value="ECO:0007669"/>
    <property type="project" value="UniProtKB-SubCell"/>
</dbReference>
<keyword evidence="3" id="KW-0488">Methylation</keyword>
<accession>Q1N5V8</accession>
<dbReference type="SUPFAM" id="SSF58104">
    <property type="entry name" value="Methyl-accepting chemotaxis protein (MCP) signaling domain"/>
    <property type="match status" value="1"/>
</dbReference>
<dbReference type="Pfam" id="PF08447">
    <property type="entry name" value="PAS_3"/>
    <property type="match status" value="1"/>
</dbReference>
<keyword evidence="9 11" id="KW-0807">Transducer</keyword>
<dbReference type="InterPro" id="IPR004090">
    <property type="entry name" value="Chemotax_Me-accpt_rcpt"/>
</dbReference>
<dbReference type="Gene3D" id="3.30.450.20">
    <property type="entry name" value="PAS domain"/>
    <property type="match status" value="1"/>
</dbReference>
<evidence type="ECO:0000256" key="6">
    <source>
        <dbReference type="ARBA" id="ARBA00022692"/>
    </source>
</evidence>
<dbReference type="GO" id="GO:0004888">
    <property type="term" value="F:transmembrane signaling receptor activity"/>
    <property type="evidence" value="ECO:0007669"/>
    <property type="project" value="InterPro"/>
</dbReference>
<keyword evidence="7 14" id="KW-1133">Transmembrane helix</keyword>
<dbReference type="Gene3D" id="1.10.287.950">
    <property type="entry name" value="Methyl-accepting chemotaxis protein"/>
    <property type="match status" value="1"/>
</dbReference>
<dbReference type="FunFam" id="3.30.450.20:FF:000046">
    <property type="entry name" value="Aerotaxis sensor receptor"/>
    <property type="match status" value="1"/>
</dbReference>
<name>Q1N5V8_9GAMM</name>
<proteinExistence type="inferred from homology"/>
<evidence type="ECO:0000256" key="2">
    <source>
        <dbReference type="ARBA" id="ARBA00022475"/>
    </source>
</evidence>
<dbReference type="PROSITE" id="PS50111">
    <property type="entry name" value="CHEMOTAXIS_TRANSDUC_2"/>
    <property type="match status" value="1"/>
</dbReference>
<keyword evidence="12" id="KW-0175">Coiled coil</keyword>
<dbReference type="HOGENOM" id="CLU_000445_107_26_6"/>
<dbReference type="SMART" id="SM00283">
    <property type="entry name" value="MA"/>
    <property type="match status" value="1"/>
</dbReference>
<evidence type="ECO:0000256" key="8">
    <source>
        <dbReference type="ARBA" id="ARBA00023136"/>
    </source>
</evidence>
<dbReference type="PANTHER" id="PTHR32089:SF112">
    <property type="entry name" value="LYSOZYME-LIKE PROTEIN-RELATED"/>
    <property type="match status" value="1"/>
</dbReference>
<evidence type="ECO:0000256" key="1">
    <source>
        <dbReference type="ARBA" id="ARBA00004429"/>
    </source>
</evidence>
<keyword evidence="17" id="KW-0675">Receptor</keyword>
<comment type="subcellular location">
    <subcellularLocation>
        <location evidence="1">Cell inner membrane</location>
        <topology evidence="1">Multi-pass membrane protein</topology>
    </subcellularLocation>
</comment>
<dbReference type="InterPro" id="IPR013655">
    <property type="entry name" value="PAS_fold_3"/>
</dbReference>
<dbReference type="CDD" id="cd00130">
    <property type="entry name" value="PAS"/>
    <property type="match status" value="1"/>
</dbReference>
<evidence type="ECO:0000256" key="9">
    <source>
        <dbReference type="ARBA" id="ARBA00023224"/>
    </source>
</evidence>
<evidence type="ECO:0000256" key="4">
    <source>
        <dbReference type="ARBA" id="ARBA00022500"/>
    </source>
</evidence>
<dbReference type="InterPro" id="IPR004089">
    <property type="entry name" value="MCPsignal_dom"/>
</dbReference>
<evidence type="ECO:0000256" key="7">
    <source>
        <dbReference type="ARBA" id="ARBA00022989"/>
    </source>
</evidence>
<evidence type="ECO:0000256" key="3">
    <source>
        <dbReference type="ARBA" id="ARBA00022481"/>
    </source>
</evidence>
<evidence type="ECO:0000256" key="11">
    <source>
        <dbReference type="PROSITE-ProRule" id="PRU00284"/>
    </source>
</evidence>
<sequence length="515" mass="57249">MKKNFPVTQKELDYDASKRIISSTNLKGITTHVNDDFIEISGFTADELLGKSHNVVRHPDMPPAAFKLLWDRIKAGKQWKGVVKNRCKNGDHYWVDAFVTPVKENGEVVSYESVRYKPSSEEIRRAEKTYKRINAGKAPIPKKSLLRTLPVGQIASVILGILAVYIASHYSPWLALLPVVALGFTQGIELKGIKTVLKKARTITDDDLAAYIFTGRVDDVGKILMAFEHMESQLITLRERMEDSTKPIQEASQVSKNAAENSLHKLNEQLDAATMFAAAFEEVTTQFDSISDSVTSTAERMQQADQDTQSSEQQMLKAKDTLESMAQTINQASSSVQELANHAESIHSFLEVIQSIAEQTNLLALNAAIEAARAGEQGRGFAVVADEVRSLANRTSDSTEEIRRIIASLRQGAQDTTAVMNQSQEQAHDNAEQMQITHQTLEQVKAAVQEINNQMATINHAVQEQRSGSSEINTHMETIRQNAQDNQHTAEDSRAAAEKVLKLVAEQHSIIERFR</sequence>
<dbReference type="CDD" id="cd11386">
    <property type="entry name" value="MCP_signal"/>
    <property type="match status" value="1"/>
</dbReference>
<dbReference type="OrthoDB" id="5675566at2"/>
<protein>
    <submittedName>
        <fullName evidence="17">Aerotaxis receptor Aer-2</fullName>
    </submittedName>
</protein>
<keyword evidence="8 14" id="KW-0472">Membrane</keyword>
<keyword evidence="6 14" id="KW-0812">Transmembrane</keyword>
<dbReference type="PRINTS" id="PR00260">
    <property type="entry name" value="CHEMTRNSDUCR"/>
</dbReference>
<feature type="compositionally biased region" description="Polar residues" evidence="13">
    <location>
        <begin position="294"/>
        <end position="314"/>
    </location>
</feature>
<evidence type="ECO:0000313" key="17">
    <source>
        <dbReference type="EMBL" id="EAT13834.1"/>
    </source>
</evidence>
<comment type="similarity">
    <text evidence="10">Belongs to the methyl-accepting chemotaxis (MCP) protein family.</text>
</comment>
<dbReference type="PANTHER" id="PTHR32089">
    <property type="entry name" value="METHYL-ACCEPTING CHEMOTAXIS PROTEIN MCPB"/>
    <property type="match status" value="1"/>
</dbReference>
<dbReference type="AlphaFoldDB" id="Q1N5V8"/>
<feature type="domain" description="PAS" evidence="16">
    <location>
        <begin position="25"/>
        <end position="60"/>
    </location>
</feature>
<evidence type="ECO:0000259" key="16">
    <source>
        <dbReference type="PROSITE" id="PS50112"/>
    </source>
</evidence>
<dbReference type="FunFam" id="1.10.287.950:FF:000001">
    <property type="entry name" value="Methyl-accepting chemotaxis sensory transducer"/>
    <property type="match status" value="1"/>
</dbReference>
<dbReference type="STRING" id="207949.RED65_10589"/>
<dbReference type="NCBIfam" id="TIGR00229">
    <property type="entry name" value="sensory_box"/>
    <property type="match status" value="1"/>
</dbReference>
<dbReference type="GO" id="GO:0052131">
    <property type="term" value="P:positive aerotaxis"/>
    <property type="evidence" value="ECO:0007669"/>
    <property type="project" value="UniProtKB-ARBA"/>
</dbReference>
<comment type="caution">
    <text evidence="17">The sequence shown here is derived from an EMBL/GenBank/DDBJ whole genome shotgun (WGS) entry which is preliminary data.</text>
</comment>